<name>A0A1Y2D2Q3_9FUNG</name>
<evidence type="ECO:0000256" key="2">
    <source>
        <dbReference type="ARBA" id="ARBA00010617"/>
    </source>
</evidence>
<comment type="cofactor">
    <cofactor evidence="1 5">
        <name>heme</name>
        <dbReference type="ChEBI" id="CHEBI:30413"/>
    </cofactor>
</comment>
<dbReference type="InterPro" id="IPR050121">
    <property type="entry name" value="Cytochrome_P450_monoxygenase"/>
</dbReference>
<keyword evidence="4 5" id="KW-0408">Iron</keyword>
<protein>
    <submittedName>
        <fullName evidence="6">Cytochrome P450</fullName>
    </submittedName>
</protein>
<keyword evidence="3 5" id="KW-0479">Metal-binding</keyword>
<dbReference type="OrthoDB" id="1470350at2759"/>
<dbReference type="GO" id="GO:0020037">
    <property type="term" value="F:heme binding"/>
    <property type="evidence" value="ECO:0007669"/>
    <property type="project" value="InterPro"/>
</dbReference>
<dbReference type="PRINTS" id="PR00465">
    <property type="entry name" value="EP450IV"/>
</dbReference>
<evidence type="ECO:0000256" key="5">
    <source>
        <dbReference type="PIRSR" id="PIRSR602403-1"/>
    </source>
</evidence>
<evidence type="ECO:0000256" key="4">
    <source>
        <dbReference type="ARBA" id="ARBA00023004"/>
    </source>
</evidence>
<comment type="similarity">
    <text evidence="2">Belongs to the cytochrome P450 family.</text>
</comment>
<dbReference type="Gene3D" id="1.10.630.10">
    <property type="entry name" value="Cytochrome P450"/>
    <property type="match status" value="1"/>
</dbReference>
<organism evidence="6 7">
    <name type="scientific">Rhizoclosmatium globosum</name>
    <dbReference type="NCBI Taxonomy" id="329046"/>
    <lineage>
        <taxon>Eukaryota</taxon>
        <taxon>Fungi</taxon>
        <taxon>Fungi incertae sedis</taxon>
        <taxon>Chytridiomycota</taxon>
        <taxon>Chytridiomycota incertae sedis</taxon>
        <taxon>Chytridiomycetes</taxon>
        <taxon>Chytridiales</taxon>
        <taxon>Chytriomycetaceae</taxon>
        <taxon>Rhizoclosmatium</taxon>
    </lineage>
</organism>
<proteinExistence type="inferred from homology"/>
<dbReference type="Proteomes" id="UP000193642">
    <property type="component" value="Unassembled WGS sequence"/>
</dbReference>
<sequence length="508" mass="57832">MPTIATTLTLGLVLPTASYIIYNWYIYPFFLTPLLKIPGPNPNLNPFEIDSNETGMTELAQIKEYKSNIIRGFGFFNKPFVFVASPTGIKRVLGTHAHNYTRKTLGYNLLRSFFGPSLLVSNGDDHKRQRAIANPAFTLKNLVKYIPTFISSARETQQSWNILFTSGTSVVVLDIAEEISKPTLDIIGRCAFDYEFNSVSNNTSDFYLWITTLNKQFDPKHILEDMIPITKYIIPSVWQRHVKLNKAKEDIRRFAIEMIERKKDEILSRANDLSQDVNKVHDLMTLLLEANINAEAKRTLDQDELVAQTLLFVTAGHETTSTATTFALDFLAKHQSVQNKLRQELIKDMPQQDDDPPVQYITSSSTYLDAICKETLRLSPPFPQTPRLSETDDWIDGYFIPKGTRIITSAATNGRLEEFWGEDVLEFKPERWLQPNADSTTIGPFIPFSYGIQNCIGQKFAEWEMKTLVAILVRSFEFSPVEGHTFRKALGAVQKPVPNLMLNVKRVE</sequence>
<dbReference type="InterPro" id="IPR002403">
    <property type="entry name" value="Cyt_P450_E_grp-IV"/>
</dbReference>
<evidence type="ECO:0000313" key="6">
    <source>
        <dbReference type="EMBL" id="ORY53530.1"/>
    </source>
</evidence>
<evidence type="ECO:0000313" key="7">
    <source>
        <dbReference type="Proteomes" id="UP000193642"/>
    </source>
</evidence>
<dbReference type="InterPro" id="IPR036396">
    <property type="entry name" value="Cyt_P450_sf"/>
</dbReference>
<dbReference type="PANTHER" id="PTHR24305">
    <property type="entry name" value="CYTOCHROME P450"/>
    <property type="match status" value="1"/>
</dbReference>
<dbReference type="PANTHER" id="PTHR24305:SF166">
    <property type="entry name" value="CYTOCHROME P450 12A4, MITOCHONDRIAL-RELATED"/>
    <property type="match status" value="1"/>
</dbReference>
<dbReference type="InterPro" id="IPR001128">
    <property type="entry name" value="Cyt_P450"/>
</dbReference>
<dbReference type="SUPFAM" id="SSF48264">
    <property type="entry name" value="Cytochrome P450"/>
    <property type="match status" value="1"/>
</dbReference>
<dbReference type="AlphaFoldDB" id="A0A1Y2D2Q3"/>
<comment type="caution">
    <text evidence="6">The sequence shown here is derived from an EMBL/GenBank/DDBJ whole genome shotgun (WGS) entry which is preliminary data.</text>
</comment>
<dbReference type="EMBL" id="MCGO01000001">
    <property type="protein sequence ID" value="ORY53530.1"/>
    <property type="molecule type" value="Genomic_DNA"/>
</dbReference>
<dbReference type="GO" id="GO:0004497">
    <property type="term" value="F:monooxygenase activity"/>
    <property type="evidence" value="ECO:0007669"/>
    <property type="project" value="InterPro"/>
</dbReference>
<dbReference type="GO" id="GO:0005506">
    <property type="term" value="F:iron ion binding"/>
    <property type="evidence" value="ECO:0007669"/>
    <property type="project" value="InterPro"/>
</dbReference>
<keyword evidence="7" id="KW-1185">Reference proteome</keyword>
<dbReference type="PRINTS" id="PR00385">
    <property type="entry name" value="P450"/>
</dbReference>
<dbReference type="STRING" id="329046.A0A1Y2D2Q3"/>
<accession>A0A1Y2D2Q3</accession>
<gene>
    <name evidence="6" type="ORF">BCR33DRAFT_760947</name>
</gene>
<evidence type="ECO:0000256" key="3">
    <source>
        <dbReference type="ARBA" id="ARBA00022723"/>
    </source>
</evidence>
<feature type="binding site" description="axial binding residue" evidence="5">
    <location>
        <position position="455"/>
    </location>
    <ligand>
        <name>heme</name>
        <dbReference type="ChEBI" id="CHEBI:30413"/>
    </ligand>
    <ligandPart>
        <name>Fe</name>
        <dbReference type="ChEBI" id="CHEBI:18248"/>
    </ligandPart>
</feature>
<evidence type="ECO:0000256" key="1">
    <source>
        <dbReference type="ARBA" id="ARBA00001971"/>
    </source>
</evidence>
<reference evidence="6 7" key="1">
    <citation type="submission" date="2016-07" db="EMBL/GenBank/DDBJ databases">
        <title>Pervasive Adenine N6-methylation of Active Genes in Fungi.</title>
        <authorList>
            <consortium name="DOE Joint Genome Institute"/>
            <person name="Mondo S.J."/>
            <person name="Dannebaum R.O."/>
            <person name="Kuo R.C."/>
            <person name="Labutti K."/>
            <person name="Haridas S."/>
            <person name="Kuo A."/>
            <person name="Salamov A."/>
            <person name="Ahrendt S.R."/>
            <person name="Lipzen A."/>
            <person name="Sullivan W."/>
            <person name="Andreopoulos W.B."/>
            <person name="Clum A."/>
            <person name="Lindquist E."/>
            <person name="Daum C."/>
            <person name="Ramamoorthy G.K."/>
            <person name="Gryganskyi A."/>
            <person name="Culley D."/>
            <person name="Magnuson J.K."/>
            <person name="James T.Y."/>
            <person name="O'Malley M.A."/>
            <person name="Stajich J.E."/>
            <person name="Spatafora J.W."/>
            <person name="Visel A."/>
            <person name="Grigoriev I.V."/>
        </authorList>
    </citation>
    <scope>NUCLEOTIDE SEQUENCE [LARGE SCALE GENOMIC DNA]</scope>
    <source>
        <strain evidence="6 7">JEL800</strain>
    </source>
</reference>
<dbReference type="GO" id="GO:0016705">
    <property type="term" value="F:oxidoreductase activity, acting on paired donors, with incorporation or reduction of molecular oxygen"/>
    <property type="evidence" value="ECO:0007669"/>
    <property type="project" value="InterPro"/>
</dbReference>
<dbReference type="Pfam" id="PF00067">
    <property type="entry name" value="p450"/>
    <property type="match status" value="1"/>
</dbReference>
<keyword evidence="5" id="KW-0349">Heme</keyword>